<gene>
    <name evidence="1" type="ORF">NCTC13315_01339</name>
</gene>
<dbReference type="SUPFAM" id="SSF56784">
    <property type="entry name" value="HAD-like"/>
    <property type="match status" value="1"/>
</dbReference>
<proteinExistence type="predicted"/>
<organism evidence="1 2">
    <name type="scientific">Legionella beliardensis</name>
    <dbReference type="NCBI Taxonomy" id="91822"/>
    <lineage>
        <taxon>Bacteria</taxon>
        <taxon>Pseudomonadati</taxon>
        <taxon>Pseudomonadota</taxon>
        <taxon>Gammaproteobacteria</taxon>
        <taxon>Legionellales</taxon>
        <taxon>Legionellaceae</taxon>
        <taxon>Legionella</taxon>
    </lineage>
</organism>
<keyword evidence="2" id="KW-1185">Reference proteome</keyword>
<evidence type="ECO:0000313" key="2">
    <source>
        <dbReference type="Proteomes" id="UP000254968"/>
    </source>
</evidence>
<dbReference type="InterPro" id="IPR036412">
    <property type="entry name" value="HAD-like_sf"/>
</dbReference>
<protein>
    <submittedName>
        <fullName evidence="1">Dot/Icm T4SS effector</fullName>
    </submittedName>
</protein>
<accession>A0A378I298</accession>
<dbReference type="AlphaFoldDB" id="A0A378I298"/>
<name>A0A378I298_9GAMM</name>
<dbReference type="RefSeq" id="WP_115302525.1">
    <property type="nucleotide sequence ID" value="NZ_CAAAHO010000001.1"/>
</dbReference>
<evidence type="ECO:0000313" key="1">
    <source>
        <dbReference type="EMBL" id="STX28805.1"/>
    </source>
</evidence>
<dbReference type="EMBL" id="UGNV01000001">
    <property type="protein sequence ID" value="STX28805.1"/>
    <property type="molecule type" value="Genomic_DNA"/>
</dbReference>
<reference evidence="1 2" key="1">
    <citation type="submission" date="2018-06" db="EMBL/GenBank/DDBJ databases">
        <authorList>
            <consortium name="Pathogen Informatics"/>
            <person name="Doyle S."/>
        </authorList>
    </citation>
    <scope>NUCLEOTIDE SEQUENCE [LARGE SCALE GENOMIC DNA]</scope>
    <source>
        <strain evidence="1 2">NCTC13315</strain>
    </source>
</reference>
<dbReference type="Proteomes" id="UP000254968">
    <property type="component" value="Unassembled WGS sequence"/>
</dbReference>
<dbReference type="OrthoDB" id="5639065at2"/>
<sequence>MGKTLIYTDFDGTITGRDGSKTVFSTFYASLQQAPDKNNYRLSPLKNNEEVQQLFRTKFGEFTSDFDYTKEDADMLMHKDAVIFFHELLQQENVIISIVTKNRADYIQAMLQYQGFSAEEINKINIMDSGRKYTDVNWHIQQQKGNESIDSIYIMDDSQADYRAMIQAAQANGYAYCVSAHNEGVGQFKWSVYLDDIQRALQTQMEEAPLEIESPDSPAFYPAFSLSPLVTSSGVTTFGVFTPAIPSLQVPDDVDKVEQTSLNV</sequence>